<dbReference type="OrthoDB" id="7277848at2"/>
<sequence length="257" mass="29750">MGYFSEQQAAELVTRLQDAVSEVTEVKAKVLLHVFQRAKASEYATHGICRRLDTLVHCSQRVFDLLAPSLEEVPEGRTVKEATVHVQSFVSNVIGVLDNIAWVWISERDLKHRNGDDFSPKEVKLSRDCRDLWRDLPLDFRNRVVEFRDWFTHASEWRDALVHRIPLYIPPFSVRDIESYNQLEGASYAALRDRNYRKLELLNEEIEKMKFFAPLIMHSFSENAQPNVFHANLVTDLMTVSVLIGSLMDCVEQLDSQ</sequence>
<proteinExistence type="predicted"/>
<dbReference type="EMBL" id="JFKB01000030">
    <property type="protein sequence ID" value="OSQ42785.1"/>
    <property type="molecule type" value="Genomic_DNA"/>
</dbReference>
<dbReference type="Proteomes" id="UP000193396">
    <property type="component" value="Unassembled WGS sequence"/>
</dbReference>
<dbReference type="RefSeq" id="WP_085621175.1">
    <property type="nucleotide sequence ID" value="NZ_JFKB01000030.1"/>
</dbReference>
<accession>A0A1Y2L8L6</accession>
<evidence type="ECO:0008006" key="3">
    <source>
        <dbReference type="Google" id="ProtNLM"/>
    </source>
</evidence>
<reference evidence="1 2" key="1">
    <citation type="submission" date="2014-03" db="EMBL/GenBank/DDBJ databases">
        <title>The draft genome sequence of Thalassospira alkalitolerans JCM 18968.</title>
        <authorList>
            <person name="Lai Q."/>
            <person name="Shao Z."/>
        </authorList>
    </citation>
    <scope>NUCLEOTIDE SEQUENCE [LARGE SCALE GENOMIC DNA]</scope>
    <source>
        <strain evidence="1 2">JCM 18968</strain>
    </source>
</reference>
<gene>
    <name evidence="1" type="ORF">TALK_21260</name>
</gene>
<comment type="caution">
    <text evidence="1">The sequence shown here is derived from an EMBL/GenBank/DDBJ whole genome shotgun (WGS) entry which is preliminary data.</text>
</comment>
<dbReference type="AlphaFoldDB" id="A0A1Y2L8L6"/>
<name>A0A1Y2L8L6_9PROT</name>
<evidence type="ECO:0000313" key="2">
    <source>
        <dbReference type="Proteomes" id="UP000193396"/>
    </source>
</evidence>
<organism evidence="1 2">
    <name type="scientific">Thalassospira alkalitolerans</name>
    <dbReference type="NCBI Taxonomy" id="1293890"/>
    <lineage>
        <taxon>Bacteria</taxon>
        <taxon>Pseudomonadati</taxon>
        <taxon>Pseudomonadota</taxon>
        <taxon>Alphaproteobacteria</taxon>
        <taxon>Rhodospirillales</taxon>
        <taxon>Thalassospiraceae</taxon>
        <taxon>Thalassospira</taxon>
    </lineage>
</organism>
<protein>
    <recommendedName>
        <fullName evidence="3">Cthe-2314-like HEPN domain-containing protein</fullName>
    </recommendedName>
</protein>
<keyword evidence="2" id="KW-1185">Reference proteome</keyword>
<evidence type="ECO:0000313" key="1">
    <source>
        <dbReference type="EMBL" id="OSQ42785.1"/>
    </source>
</evidence>
<dbReference type="STRING" id="1293890.TALK_21260"/>